<accession>A0A069D3H6</accession>
<reference evidence="2 3" key="1">
    <citation type="journal article" date="2015" name="Microbes Environ.">
        <title>Distribution and evolution of nitrogen fixation genes in the phylum bacteroidetes.</title>
        <authorList>
            <person name="Inoue J."/>
            <person name="Oshima K."/>
            <person name="Suda W."/>
            <person name="Sakamoto M."/>
            <person name="Iino T."/>
            <person name="Noda S."/>
            <person name="Hongoh Y."/>
            <person name="Hattori M."/>
            <person name="Ohkuma M."/>
        </authorList>
    </citation>
    <scope>NUCLEOTIDE SEQUENCE [LARGE SCALE GENOMIC DNA]</scope>
    <source>
        <strain evidence="2 3">JCM 15093</strain>
    </source>
</reference>
<gene>
    <name evidence="2" type="ORF">JCM15093_2175</name>
</gene>
<dbReference type="EMBL" id="BAJS01000012">
    <property type="protein sequence ID" value="GAK36967.1"/>
    <property type="molecule type" value="Genomic_DNA"/>
</dbReference>
<dbReference type="RefSeq" id="WP_024996747.1">
    <property type="nucleotide sequence ID" value="NZ_BAJS01000012.1"/>
</dbReference>
<proteinExistence type="predicted"/>
<protein>
    <submittedName>
        <fullName evidence="2">Uncharacterized protein</fullName>
    </submittedName>
</protein>
<feature type="signal peptide" evidence="1">
    <location>
        <begin position="1"/>
        <end position="21"/>
    </location>
</feature>
<evidence type="ECO:0000313" key="2">
    <source>
        <dbReference type="EMBL" id="GAK36967.1"/>
    </source>
</evidence>
<dbReference type="Proteomes" id="UP000027601">
    <property type="component" value="Unassembled WGS sequence"/>
</dbReference>
<name>A0A069D3H6_9BACE</name>
<dbReference type="AlphaFoldDB" id="A0A069D3H6"/>
<keyword evidence="1" id="KW-0732">Signal</keyword>
<organism evidence="2 3">
    <name type="scientific">Bacteroides graminisolvens DSM 19988 = JCM 15093</name>
    <dbReference type="NCBI Taxonomy" id="1121097"/>
    <lineage>
        <taxon>Bacteria</taxon>
        <taxon>Pseudomonadati</taxon>
        <taxon>Bacteroidota</taxon>
        <taxon>Bacteroidia</taxon>
        <taxon>Bacteroidales</taxon>
        <taxon>Bacteroidaceae</taxon>
        <taxon>Bacteroides</taxon>
    </lineage>
</organism>
<sequence length="67" mass="7747">MNKLKMIVVAFLSSIYLTTAAQQAFQKCLFHLPPLPENLYSKSEEEKEVYSDRIMKVLAAVCRLRLK</sequence>
<keyword evidence="3" id="KW-1185">Reference proteome</keyword>
<evidence type="ECO:0000256" key="1">
    <source>
        <dbReference type="SAM" id="SignalP"/>
    </source>
</evidence>
<feature type="chain" id="PRO_5001659876" evidence="1">
    <location>
        <begin position="22"/>
        <end position="67"/>
    </location>
</feature>
<evidence type="ECO:0000313" key="3">
    <source>
        <dbReference type="Proteomes" id="UP000027601"/>
    </source>
</evidence>
<comment type="caution">
    <text evidence="2">The sequence shown here is derived from an EMBL/GenBank/DDBJ whole genome shotgun (WGS) entry which is preliminary data.</text>
</comment>